<evidence type="ECO:0000313" key="3">
    <source>
        <dbReference type="Proteomes" id="UP000646211"/>
    </source>
</evidence>
<evidence type="ECO:0000313" key="2">
    <source>
        <dbReference type="EMBL" id="MBF2708733.1"/>
    </source>
</evidence>
<feature type="transmembrane region" description="Helical" evidence="1">
    <location>
        <begin position="7"/>
        <end position="30"/>
    </location>
</feature>
<dbReference type="Gene3D" id="3.30.110.170">
    <property type="entry name" value="Protein of unknown function (DUF541), domain 1"/>
    <property type="match status" value="1"/>
</dbReference>
<dbReference type="EMBL" id="JADHEC010000017">
    <property type="protein sequence ID" value="MBF2708733.1"/>
    <property type="molecule type" value="Genomic_DNA"/>
</dbReference>
<accession>A0A930U890</accession>
<sequence length="216" mass="24537">MSRQLSLIIVSLILSLGLIISTAIFSYSYFHFEKEFGGPGKQHSIVVIGFAEKNFLADLAVLTGSVNSENEIINFKKYLITQGIKPEEVTFNKKFFKIQSEFVRIVDNLYKNISVSQKNKVKSERPQFFVKNTEEIKLSLLASATKNARDKAVIISESSNNKIGNLVSSNTEEVTYGNINSETEFLNPDELDVFSIQKKIKMHIKQEYLLENKIIE</sequence>
<name>A0A930U890_9FLAO</name>
<evidence type="ECO:0000256" key="1">
    <source>
        <dbReference type="SAM" id="Phobius"/>
    </source>
</evidence>
<keyword evidence="1" id="KW-0472">Membrane</keyword>
<organism evidence="2 3">
    <name type="scientific">Flavobacterium soyangense</name>
    <dbReference type="NCBI Taxonomy" id="2023265"/>
    <lineage>
        <taxon>Bacteria</taxon>
        <taxon>Pseudomonadati</taxon>
        <taxon>Bacteroidota</taxon>
        <taxon>Flavobacteriia</taxon>
        <taxon>Flavobacteriales</taxon>
        <taxon>Flavobacteriaceae</taxon>
        <taxon>Flavobacterium</taxon>
    </lineage>
</organism>
<keyword evidence="3" id="KW-1185">Reference proteome</keyword>
<keyword evidence="1" id="KW-0812">Transmembrane</keyword>
<dbReference type="Proteomes" id="UP000646211">
    <property type="component" value="Unassembled WGS sequence"/>
</dbReference>
<comment type="caution">
    <text evidence="2">The sequence shown here is derived from an EMBL/GenBank/DDBJ whole genome shotgun (WGS) entry which is preliminary data.</text>
</comment>
<reference evidence="2" key="1">
    <citation type="submission" date="2020-11" db="EMBL/GenBank/DDBJ databases">
        <title>Genome of Flavobacterium soyangense.</title>
        <authorList>
            <person name="Liu Q."/>
            <person name="Xin Y.-H."/>
        </authorList>
    </citation>
    <scope>NUCLEOTIDE SEQUENCE</scope>
    <source>
        <strain evidence="2">CGMCC 1.13493</strain>
    </source>
</reference>
<dbReference type="RefSeq" id="WP_194311982.1">
    <property type="nucleotide sequence ID" value="NZ_JADHEC010000017.1"/>
</dbReference>
<proteinExistence type="predicted"/>
<gene>
    <name evidence="2" type="ORF">IR213_09040</name>
</gene>
<dbReference type="AlphaFoldDB" id="A0A930U890"/>
<protein>
    <recommendedName>
        <fullName evidence="4">SIMPL domain-containing protein</fullName>
    </recommendedName>
</protein>
<evidence type="ECO:0008006" key="4">
    <source>
        <dbReference type="Google" id="ProtNLM"/>
    </source>
</evidence>
<keyword evidence="1" id="KW-1133">Transmembrane helix</keyword>